<reference evidence="9 10" key="1">
    <citation type="submission" date="2019-03" db="EMBL/GenBank/DDBJ databases">
        <authorList>
            <person name="Liu G."/>
        </authorList>
    </citation>
    <scope>NUCLEOTIDE SEQUENCE [LARGE SCALE GENOMIC DNA]</scope>
    <source>
        <strain evidence="9 10">DSM 19099</strain>
    </source>
</reference>
<dbReference type="SUPFAM" id="SSF161098">
    <property type="entry name" value="MetI-like"/>
    <property type="match status" value="1"/>
</dbReference>
<protein>
    <submittedName>
        <fullName evidence="9">ABC transporter permease</fullName>
    </submittedName>
</protein>
<dbReference type="RefSeq" id="WP_055736670.1">
    <property type="nucleotide sequence ID" value="NZ_LDIM01000006.1"/>
</dbReference>
<evidence type="ECO:0000256" key="6">
    <source>
        <dbReference type="ARBA" id="ARBA00023136"/>
    </source>
</evidence>
<dbReference type="PROSITE" id="PS50928">
    <property type="entry name" value="ABC_TM1"/>
    <property type="match status" value="1"/>
</dbReference>
<comment type="subcellular location">
    <subcellularLocation>
        <location evidence="1 7">Cell membrane</location>
        <topology evidence="1 7">Multi-pass membrane protein</topology>
    </subcellularLocation>
</comment>
<evidence type="ECO:0000256" key="3">
    <source>
        <dbReference type="ARBA" id="ARBA00022475"/>
    </source>
</evidence>
<evidence type="ECO:0000313" key="9">
    <source>
        <dbReference type="EMBL" id="TES49693.1"/>
    </source>
</evidence>
<evidence type="ECO:0000256" key="5">
    <source>
        <dbReference type="ARBA" id="ARBA00022989"/>
    </source>
</evidence>
<feature type="transmembrane region" description="Helical" evidence="7">
    <location>
        <begin position="194"/>
        <end position="216"/>
    </location>
</feature>
<dbReference type="GO" id="GO:0005886">
    <property type="term" value="C:plasma membrane"/>
    <property type="evidence" value="ECO:0007669"/>
    <property type="project" value="UniProtKB-SubCell"/>
</dbReference>
<evidence type="ECO:0000256" key="7">
    <source>
        <dbReference type="RuleBase" id="RU363032"/>
    </source>
</evidence>
<dbReference type="EMBL" id="SNUX01000002">
    <property type="protein sequence ID" value="TES49693.1"/>
    <property type="molecule type" value="Genomic_DNA"/>
</dbReference>
<evidence type="ECO:0000259" key="8">
    <source>
        <dbReference type="PROSITE" id="PS50928"/>
    </source>
</evidence>
<dbReference type="CDD" id="cd06261">
    <property type="entry name" value="TM_PBP2"/>
    <property type="match status" value="1"/>
</dbReference>
<dbReference type="AlphaFoldDB" id="A0A4Y7WMB7"/>
<keyword evidence="5 7" id="KW-1133">Transmembrane helix</keyword>
<organism evidence="9 10">
    <name type="scientific">Shouchella lehensis</name>
    <dbReference type="NCBI Taxonomy" id="300825"/>
    <lineage>
        <taxon>Bacteria</taxon>
        <taxon>Bacillati</taxon>
        <taxon>Bacillota</taxon>
        <taxon>Bacilli</taxon>
        <taxon>Bacillales</taxon>
        <taxon>Bacillaceae</taxon>
        <taxon>Shouchella</taxon>
    </lineage>
</organism>
<evidence type="ECO:0000313" key="10">
    <source>
        <dbReference type="Proteomes" id="UP000298210"/>
    </source>
</evidence>
<evidence type="ECO:0000256" key="2">
    <source>
        <dbReference type="ARBA" id="ARBA00022448"/>
    </source>
</evidence>
<gene>
    <name evidence="9" type="ORF">E2L03_09545</name>
</gene>
<feature type="transmembrane region" description="Helical" evidence="7">
    <location>
        <begin position="236"/>
        <end position="258"/>
    </location>
</feature>
<name>A0A4Y7WMB7_9BACI</name>
<feature type="transmembrane region" description="Helical" evidence="7">
    <location>
        <begin position="141"/>
        <end position="163"/>
    </location>
</feature>
<dbReference type="Gene3D" id="1.10.3720.10">
    <property type="entry name" value="MetI-like"/>
    <property type="match status" value="1"/>
</dbReference>
<evidence type="ECO:0000256" key="1">
    <source>
        <dbReference type="ARBA" id="ARBA00004651"/>
    </source>
</evidence>
<dbReference type="PANTHER" id="PTHR30151:SF20">
    <property type="entry name" value="ABC TRANSPORTER PERMEASE PROTEIN HI_0355-RELATED"/>
    <property type="match status" value="1"/>
</dbReference>
<proteinExistence type="inferred from homology"/>
<dbReference type="Proteomes" id="UP000298210">
    <property type="component" value="Unassembled WGS sequence"/>
</dbReference>
<accession>A0A4Y7WMB7</accession>
<dbReference type="Pfam" id="PF00528">
    <property type="entry name" value="BPD_transp_1"/>
    <property type="match status" value="1"/>
</dbReference>
<keyword evidence="2 7" id="KW-0813">Transport</keyword>
<feature type="domain" description="ABC transmembrane type-1" evidence="8">
    <location>
        <begin position="75"/>
        <end position="259"/>
    </location>
</feature>
<keyword evidence="4 7" id="KW-0812">Transmembrane</keyword>
<dbReference type="PANTHER" id="PTHR30151">
    <property type="entry name" value="ALKANE SULFONATE ABC TRANSPORTER-RELATED, MEMBRANE SUBUNIT"/>
    <property type="match status" value="1"/>
</dbReference>
<dbReference type="InterPro" id="IPR035906">
    <property type="entry name" value="MetI-like_sf"/>
</dbReference>
<feature type="transmembrane region" description="Helical" evidence="7">
    <location>
        <begin position="26"/>
        <end position="49"/>
    </location>
</feature>
<feature type="transmembrane region" description="Helical" evidence="7">
    <location>
        <begin position="82"/>
        <end position="102"/>
    </location>
</feature>
<keyword evidence="3" id="KW-1003">Cell membrane</keyword>
<dbReference type="InterPro" id="IPR000515">
    <property type="entry name" value="MetI-like"/>
</dbReference>
<evidence type="ECO:0000256" key="4">
    <source>
        <dbReference type="ARBA" id="ARBA00022692"/>
    </source>
</evidence>
<feature type="transmembrane region" description="Helical" evidence="7">
    <location>
        <begin position="109"/>
        <end position="135"/>
    </location>
</feature>
<keyword evidence="6 7" id="KW-0472">Membrane</keyword>
<comment type="caution">
    <text evidence="9">The sequence shown here is derived from an EMBL/GenBank/DDBJ whole genome shotgun (WGS) entry which is preliminary data.</text>
</comment>
<sequence length="276" mass="30400">MQTKTETTWMKQAKQKNVKRIQIPHSLWAGFTLIGFFLVWQLATMLLAIPQYLLPSPLIIFTRVLSESQVLLSHALTTLAEVGLGFALSVSIGIPLAIAIVYSRYLANALYPILIAIQCIPMVSIAPILVIWFGYGLTTKILLACLISFFPIVINAVTGFRSLDKDMHDLGRSIGISEWKNFFYLRLPNALPHLFGGIKVGVTLAVVGAVVGEFVASERGLGYLQLTANARLDTPLVFATLFTLALIGMMLFGAVQLLERWLMPWYSANKAGGDRS</sequence>
<comment type="similarity">
    <text evidence="7">Belongs to the binding-protein-dependent transport system permease family.</text>
</comment>
<dbReference type="GO" id="GO:0055085">
    <property type="term" value="P:transmembrane transport"/>
    <property type="evidence" value="ECO:0007669"/>
    <property type="project" value="InterPro"/>
</dbReference>